<dbReference type="AlphaFoldDB" id="A0A0D3GYL7"/>
<evidence type="ECO:0000313" key="3">
    <source>
        <dbReference type="Proteomes" id="UP000026960"/>
    </source>
</evidence>
<reference evidence="2" key="1">
    <citation type="journal article" date="2009" name="Rice">
        <title>De Novo Next Generation Sequencing of Plant Genomes.</title>
        <authorList>
            <person name="Rounsley S."/>
            <person name="Marri P.R."/>
            <person name="Yu Y."/>
            <person name="He R."/>
            <person name="Sisneros N."/>
            <person name="Goicoechea J.L."/>
            <person name="Lee S.J."/>
            <person name="Angelova A."/>
            <person name="Kudrna D."/>
            <person name="Luo M."/>
            <person name="Affourtit J."/>
            <person name="Desany B."/>
            <person name="Knight J."/>
            <person name="Niazi F."/>
            <person name="Egholm M."/>
            <person name="Wing R.A."/>
        </authorList>
    </citation>
    <scope>NUCLEOTIDE SEQUENCE [LARGE SCALE GENOMIC DNA]</scope>
    <source>
        <strain evidence="2">cv. IRGC 105608</strain>
    </source>
</reference>
<accession>A0A0D3GYL7</accession>
<dbReference type="PaxDb" id="65489-OBART08G09560.1"/>
<name>A0A0D3GYL7_9ORYZ</name>
<dbReference type="HOGENOM" id="CLU_1743316_0_0_1"/>
<feature type="compositionally biased region" description="Low complexity" evidence="1">
    <location>
        <begin position="39"/>
        <end position="48"/>
    </location>
</feature>
<reference evidence="2" key="2">
    <citation type="submission" date="2015-03" db="UniProtKB">
        <authorList>
            <consortium name="EnsemblPlants"/>
        </authorList>
    </citation>
    <scope>IDENTIFICATION</scope>
</reference>
<protein>
    <submittedName>
        <fullName evidence="2">Uncharacterized protein</fullName>
    </submittedName>
</protein>
<evidence type="ECO:0000256" key="1">
    <source>
        <dbReference type="SAM" id="MobiDB-lite"/>
    </source>
</evidence>
<dbReference type="Proteomes" id="UP000026960">
    <property type="component" value="Chromosome 8"/>
</dbReference>
<evidence type="ECO:0000313" key="2">
    <source>
        <dbReference type="EnsemblPlants" id="OBART08G09560.1"/>
    </source>
</evidence>
<keyword evidence="3" id="KW-1185">Reference proteome</keyword>
<sequence length="150" mass="16364">MKRRPPYPSLGTCHQPHRSSHLLLCPRKRDGEEEERSARSSGTGSRDAGFGEDGRGTAHAASALSRVLDTKIRRQVRGSERFMQVGAQPPMLPTHTTRGIAPEALSPDDDDTAGRTRSRSWWHFPPRSEAVDEGGQCTCPNAACGCSKGR</sequence>
<dbReference type="EnsemblPlants" id="OBART08G09560.1">
    <property type="protein sequence ID" value="OBART08G09560.1"/>
    <property type="gene ID" value="OBART08G09560"/>
</dbReference>
<dbReference type="Gramene" id="OBART08G09560.1">
    <property type="protein sequence ID" value="OBART08G09560.1"/>
    <property type="gene ID" value="OBART08G09560"/>
</dbReference>
<proteinExistence type="predicted"/>
<organism evidence="2">
    <name type="scientific">Oryza barthii</name>
    <dbReference type="NCBI Taxonomy" id="65489"/>
    <lineage>
        <taxon>Eukaryota</taxon>
        <taxon>Viridiplantae</taxon>
        <taxon>Streptophyta</taxon>
        <taxon>Embryophyta</taxon>
        <taxon>Tracheophyta</taxon>
        <taxon>Spermatophyta</taxon>
        <taxon>Magnoliopsida</taxon>
        <taxon>Liliopsida</taxon>
        <taxon>Poales</taxon>
        <taxon>Poaceae</taxon>
        <taxon>BOP clade</taxon>
        <taxon>Oryzoideae</taxon>
        <taxon>Oryzeae</taxon>
        <taxon>Oryzinae</taxon>
        <taxon>Oryza</taxon>
    </lineage>
</organism>
<feature type="region of interest" description="Disordered" evidence="1">
    <location>
        <begin position="79"/>
        <end position="120"/>
    </location>
</feature>
<feature type="region of interest" description="Disordered" evidence="1">
    <location>
        <begin position="1"/>
        <end position="65"/>
    </location>
</feature>